<reference evidence="1 2" key="1">
    <citation type="journal article" date="2009" name="Science">
        <title>Green evolution and dynamic adaptations revealed by genomes of the marine picoeukaryotes Micromonas.</title>
        <authorList>
            <person name="Worden A.Z."/>
            <person name="Lee J.H."/>
            <person name="Mock T."/>
            <person name="Rouze P."/>
            <person name="Simmons M.P."/>
            <person name="Aerts A.L."/>
            <person name="Allen A.E."/>
            <person name="Cuvelier M.L."/>
            <person name="Derelle E."/>
            <person name="Everett M.V."/>
            <person name="Foulon E."/>
            <person name="Grimwood J."/>
            <person name="Gundlach H."/>
            <person name="Henrissat B."/>
            <person name="Napoli C."/>
            <person name="McDonald S.M."/>
            <person name="Parker M.S."/>
            <person name="Rombauts S."/>
            <person name="Salamov A."/>
            <person name="Von Dassow P."/>
            <person name="Badger J.H."/>
            <person name="Coutinho P.M."/>
            <person name="Demir E."/>
            <person name="Dubchak I."/>
            <person name="Gentemann C."/>
            <person name="Eikrem W."/>
            <person name="Gready J.E."/>
            <person name="John U."/>
            <person name="Lanier W."/>
            <person name="Lindquist E.A."/>
            <person name="Lucas S."/>
            <person name="Mayer K.F."/>
            <person name="Moreau H."/>
            <person name="Not F."/>
            <person name="Otillar R."/>
            <person name="Panaud O."/>
            <person name="Pangilinan J."/>
            <person name="Paulsen I."/>
            <person name="Piegu B."/>
            <person name="Poliakov A."/>
            <person name="Robbens S."/>
            <person name="Schmutz J."/>
            <person name="Toulza E."/>
            <person name="Wyss T."/>
            <person name="Zelensky A."/>
            <person name="Zhou K."/>
            <person name="Armbrust E.V."/>
            <person name="Bhattacharya D."/>
            <person name="Goodenough U.W."/>
            <person name="Van de Peer Y."/>
            <person name="Grigoriev I.V."/>
        </authorList>
    </citation>
    <scope>NUCLEOTIDE SEQUENCE [LARGE SCALE GENOMIC DNA]</scope>
    <source>
        <strain evidence="1 2">CCMP1545</strain>
    </source>
</reference>
<name>C1N982_MICPC</name>
<dbReference type="GeneID" id="9690015"/>
<protein>
    <submittedName>
        <fullName evidence="1">Predicted protein</fullName>
    </submittedName>
</protein>
<dbReference type="EMBL" id="GG663751">
    <property type="protein sequence ID" value="EEH51479.1"/>
    <property type="molecule type" value="Genomic_DNA"/>
</dbReference>
<dbReference type="Proteomes" id="UP000001876">
    <property type="component" value="Unassembled WGS sequence"/>
</dbReference>
<organism evidence="2">
    <name type="scientific">Micromonas pusilla (strain CCMP1545)</name>
    <name type="common">Picoplanktonic green alga</name>
    <dbReference type="NCBI Taxonomy" id="564608"/>
    <lineage>
        <taxon>Eukaryota</taxon>
        <taxon>Viridiplantae</taxon>
        <taxon>Chlorophyta</taxon>
        <taxon>Mamiellophyceae</taxon>
        <taxon>Mamiellales</taxon>
        <taxon>Mamiellaceae</taxon>
        <taxon>Micromonas</taxon>
    </lineage>
</organism>
<proteinExistence type="predicted"/>
<keyword evidence="2" id="KW-1185">Reference proteome</keyword>
<dbReference type="AlphaFoldDB" id="C1N982"/>
<gene>
    <name evidence="1" type="ORF">MICPUCDRAFT_54400</name>
</gene>
<evidence type="ECO:0000313" key="2">
    <source>
        <dbReference type="Proteomes" id="UP000001876"/>
    </source>
</evidence>
<dbReference type="KEGG" id="mpp:MICPUCDRAFT_54400"/>
<evidence type="ECO:0000313" key="1">
    <source>
        <dbReference type="EMBL" id="EEH51479.1"/>
    </source>
</evidence>
<dbReference type="OrthoDB" id="566659at2759"/>
<accession>C1N982</accession>
<sequence length="82" mass="9376">MNIKSKKTAEWVGLPAWVVDGDVENVEWFNEVVRTVWPHVGAAAAQKIRSYIEPLLDHDKPKARSVVHWSPYDRVRVVNADP</sequence>
<dbReference type="RefSeq" id="XP_003064574.1">
    <property type="nucleotide sequence ID" value="XM_003064528.1"/>
</dbReference>